<sequence>IWNWFQNRRHAQRAKTAKIAVNLNSTPSCYDDSIGKRASTNSSTAFSEDTGLLLLEDQHSKGEEEDTLDRAFIGRHRGRGRGRGRGKSPSEASREDTGLLALEDQQSKDDTGLLLLEDQQSKGEQEDTPDRAFGGRNRGRGRGRGRGRNHSQVGRGRKAPDSPKMEFEARSARDMAWYDVAGFLTHRMLEPDDPEVQVRFAGFGAEEDEWVNVRRSVRRRSLPCEVSECIAVLPGDLILCFQEGKTQALYYDAHVLDVQRKQHDIRGCRCRFLVQYDHDQSE</sequence>
<dbReference type="Gene3D" id="2.40.50.40">
    <property type="match status" value="1"/>
</dbReference>
<feature type="non-terminal residue" evidence="3">
    <location>
        <position position="282"/>
    </location>
</feature>
<dbReference type="PANTHER" id="PTHR33827">
    <property type="entry name" value="PROTEIN SAWADEE HOMEODOMAIN HOMOLOG 2"/>
    <property type="match status" value="1"/>
</dbReference>
<evidence type="ECO:0000313" key="3">
    <source>
        <dbReference type="EMBL" id="KAH9313710.1"/>
    </source>
</evidence>
<evidence type="ECO:0000256" key="1">
    <source>
        <dbReference type="SAM" id="MobiDB-lite"/>
    </source>
</evidence>
<feature type="domain" description="SAWADEE" evidence="2">
    <location>
        <begin position="164"/>
        <end position="280"/>
    </location>
</feature>
<feature type="compositionally biased region" description="Basic and acidic residues" evidence="1">
    <location>
        <begin position="119"/>
        <end position="130"/>
    </location>
</feature>
<dbReference type="Proteomes" id="UP000824469">
    <property type="component" value="Unassembled WGS sequence"/>
</dbReference>
<accession>A0AA38G0X2</accession>
<feature type="non-terminal residue" evidence="3">
    <location>
        <position position="1"/>
    </location>
</feature>
<dbReference type="Gene3D" id="2.30.30.140">
    <property type="match status" value="1"/>
</dbReference>
<dbReference type="InterPro" id="IPR039276">
    <property type="entry name" value="SHH1/2"/>
</dbReference>
<dbReference type="Pfam" id="PF16719">
    <property type="entry name" value="SAWADEE"/>
    <property type="match status" value="1"/>
</dbReference>
<dbReference type="InterPro" id="IPR032001">
    <property type="entry name" value="SAWADEE_dom"/>
</dbReference>
<feature type="compositionally biased region" description="Basic residues" evidence="1">
    <location>
        <begin position="73"/>
        <end position="86"/>
    </location>
</feature>
<dbReference type="GO" id="GO:0003682">
    <property type="term" value="F:chromatin binding"/>
    <property type="evidence" value="ECO:0007669"/>
    <property type="project" value="InterPro"/>
</dbReference>
<dbReference type="AlphaFoldDB" id="A0AA38G0X2"/>
<reference evidence="3 4" key="1">
    <citation type="journal article" date="2021" name="Nat. Plants">
        <title>The Taxus genome provides insights into paclitaxel biosynthesis.</title>
        <authorList>
            <person name="Xiong X."/>
            <person name="Gou J."/>
            <person name="Liao Q."/>
            <person name="Li Y."/>
            <person name="Zhou Q."/>
            <person name="Bi G."/>
            <person name="Li C."/>
            <person name="Du R."/>
            <person name="Wang X."/>
            <person name="Sun T."/>
            <person name="Guo L."/>
            <person name="Liang H."/>
            <person name="Lu P."/>
            <person name="Wu Y."/>
            <person name="Zhang Z."/>
            <person name="Ro D.K."/>
            <person name="Shang Y."/>
            <person name="Huang S."/>
            <person name="Yan J."/>
        </authorList>
    </citation>
    <scope>NUCLEOTIDE SEQUENCE [LARGE SCALE GENOMIC DNA]</scope>
    <source>
        <strain evidence="3">Ta-2019</strain>
    </source>
</reference>
<feature type="compositionally biased region" description="Basic residues" evidence="1">
    <location>
        <begin position="137"/>
        <end position="149"/>
    </location>
</feature>
<protein>
    <recommendedName>
        <fullName evidence="2">SAWADEE domain-containing protein</fullName>
    </recommendedName>
</protein>
<name>A0AA38G0X2_TAXCH</name>
<comment type="caution">
    <text evidence="3">The sequence shown here is derived from an EMBL/GenBank/DDBJ whole genome shotgun (WGS) entry which is preliminary data.</text>
</comment>
<proteinExistence type="predicted"/>
<dbReference type="EMBL" id="JAHRHJ020000005">
    <property type="protein sequence ID" value="KAH9313710.1"/>
    <property type="molecule type" value="Genomic_DNA"/>
</dbReference>
<feature type="region of interest" description="Disordered" evidence="1">
    <location>
        <begin position="59"/>
        <end position="165"/>
    </location>
</feature>
<dbReference type="PANTHER" id="PTHR33827:SF7">
    <property type="entry name" value="PROTEIN SAWADEE HOMEODOMAIN HOMOLOG 2"/>
    <property type="match status" value="1"/>
</dbReference>
<evidence type="ECO:0000313" key="4">
    <source>
        <dbReference type="Proteomes" id="UP000824469"/>
    </source>
</evidence>
<evidence type="ECO:0000259" key="2">
    <source>
        <dbReference type="Pfam" id="PF16719"/>
    </source>
</evidence>
<gene>
    <name evidence="3" type="ORF">KI387_022337</name>
</gene>
<keyword evidence="4" id="KW-1185">Reference proteome</keyword>
<organism evidence="3 4">
    <name type="scientific">Taxus chinensis</name>
    <name type="common">Chinese yew</name>
    <name type="synonym">Taxus wallichiana var. chinensis</name>
    <dbReference type="NCBI Taxonomy" id="29808"/>
    <lineage>
        <taxon>Eukaryota</taxon>
        <taxon>Viridiplantae</taxon>
        <taxon>Streptophyta</taxon>
        <taxon>Embryophyta</taxon>
        <taxon>Tracheophyta</taxon>
        <taxon>Spermatophyta</taxon>
        <taxon>Pinopsida</taxon>
        <taxon>Pinidae</taxon>
        <taxon>Conifers II</taxon>
        <taxon>Cupressales</taxon>
        <taxon>Taxaceae</taxon>
        <taxon>Taxus</taxon>
    </lineage>
</organism>